<dbReference type="InterPro" id="IPR049945">
    <property type="entry name" value="AAA_22"/>
</dbReference>
<feature type="domain" description="ORC1/DEAH AAA+ ATPase" evidence="1">
    <location>
        <begin position="171"/>
        <end position="270"/>
    </location>
</feature>
<dbReference type="Gene3D" id="3.40.50.300">
    <property type="entry name" value="P-loop containing nucleotide triphosphate hydrolases"/>
    <property type="match status" value="1"/>
</dbReference>
<dbReference type="Gene3D" id="1.25.40.10">
    <property type="entry name" value="Tetratricopeptide repeat domain"/>
    <property type="match status" value="1"/>
</dbReference>
<evidence type="ECO:0000259" key="1">
    <source>
        <dbReference type="Pfam" id="PF13401"/>
    </source>
</evidence>
<dbReference type="InterPro" id="IPR027417">
    <property type="entry name" value="P-loop_NTPase"/>
</dbReference>
<proteinExistence type="predicted"/>
<protein>
    <submittedName>
        <fullName evidence="2">LuxR family transcriptional regulator</fullName>
    </submittedName>
</protein>
<dbReference type="InterPro" id="IPR011990">
    <property type="entry name" value="TPR-like_helical_dom_sf"/>
</dbReference>
<organism evidence="2 3">
    <name type="scientific">Nonomuraea antimicrobica</name>
    <dbReference type="NCBI Taxonomy" id="561173"/>
    <lineage>
        <taxon>Bacteria</taxon>
        <taxon>Bacillati</taxon>
        <taxon>Actinomycetota</taxon>
        <taxon>Actinomycetes</taxon>
        <taxon>Streptosporangiales</taxon>
        <taxon>Streptosporangiaceae</taxon>
        <taxon>Nonomuraea</taxon>
    </lineage>
</organism>
<evidence type="ECO:0000313" key="2">
    <source>
        <dbReference type="EMBL" id="GAA3720118.1"/>
    </source>
</evidence>
<sequence length="837" mass="91697">MGRLARPGRRPSPIPDPGSLLGRFAQALRDLRDQAGDPSYEALARESGRLGTPYSETSLRNAASGRVRPSWEVVEAFVRACAAFAEAHPQRAAETAHGRHLSALLHTWAVRWREVSLSDDGAEPSQVPGQDLRADRAAAEPPTPPGNLPSALAGFMGRERELAEGTRLVMTARLVTLTGVGGVGKTSLALRMAEESAGRFPAGVWLVELAGLTERAMVDHAVATVIGVQLNADQRPLEAIAKALGGQRVLLVLDNCEHLLDVTAALARALLRAVPTLRILATSRQPLNVAGEHVLEVGPFPLPGDTGTDSVAVDLFADRARAVLPGFRVTAGNRATVVRVCRVLDGLPLALELAARRLRTLSLDDLLDRLDRRFHLLGPASAERTAHPRHRTLRGVFDWSYELCSADEQLMWEWLSVWAGSVSLADAEAACTDERLGPHAAFEALSGLVDKSLLRRAESGGRTRLHMLETVRLYGQERLASSGREPEARRRHHVHHLGLALHAEKAYATPRQQAWLVRLAEEHANIRQAFTYALAEGPASDTLFEGAYALWMYWLARGKVGEGVHWMRRIAGLHPGSPDDDLAPAWCRAMWSAAFILLVHGDRDGAEGLLKRVEPVIRREGEGWHGIRAAVHQLRGLSALFVGDTERAAEQSWAALRADGHRDGMLTRQQALAQLGLAASMRGCREEAAGFFHQALELSESCGEIWHRSYLFWTLAMEYAEINQPEEAVALLRRSLELKRRLGDRLGAATVSETLARVLAQRGEPRLAALLLGAAHSIWQPAGAPQLWGFSHLVHSRDRSIGQIRRILGEKVFQQEYADGERLGLTQALDTLVAYQR</sequence>
<evidence type="ECO:0000313" key="3">
    <source>
        <dbReference type="Proteomes" id="UP001500902"/>
    </source>
</evidence>
<comment type="caution">
    <text evidence="2">The sequence shown here is derived from an EMBL/GenBank/DDBJ whole genome shotgun (WGS) entry which is preliminary data.</text>
</comment>
<dbReference type="PRINTS" id="PR00364">
    <property type="entry name" value="DISEASERSIST"/>
</dbReference>
<dbReference type="EMBL" id="BAAAZP010000241">
    <property type="protein sequence ID" value="GAA3720118.1"/>
    <property type="molecule type" value="Genomic_DNA"/>
</dbReference>
<dbReference type="PANTHER" id="PTHR47691">
    <property type="entry name" value="REGULATOR-RELATED"/>
    <property type="match status" value="1"/>
</dbReference>
<keyword evidence="3" id="KW-1185">Reference proteome</keyword>
<reference evidence="3" key="1">
    <citation type="journal article" date="2019" name="Int. J. Syst. Evol. Microbiol.">
        <title>The Global Catalogue of Microorganisms (GCM) 10K type strain sequencing project: providing services to taxonomists for standard genome sequencing and annotation.</title>
        <authorList>
            <consortium name="The Broad Institute Genomics Platform"/>
            <consortium name="The Broad Institute Genome Sequencing Center for Infectious Disease"/>
            <person name="Wu L."/>
            <person name="Ma J."/>
        </authorList>
    </citation>
    <scope>NUCLEOTIDE SEQUENCE [LARGE SCALE GENOMIC DNA]</scope>
    <source>
        <strain evidence="3">JCM 16904</strain>
    </source>
</reference>
<gene>
    <name evidence="2" type="ORF">GCM10022224_102520</name>
</gene>
<name>A0ABP7EL13_9ACTN</name>
<dbReference type="RefSeq" id="WP_344897253.1">
    <property type="nucleotide sequence ID" value="NZ_BAAAZP010000241.1"/>
</dbReference>
<dbReference type="Pfam" id="PF13401">
    <property type="entry name" value="AAA_22"/>
    <property type="match status" value="1"/>
</dbReference>
<accession>A0ABP7EL13</accession>
<dbReference type="Proteomes" id="UP001500902">
    <property type="component" value="Unassembled WGS sequence"/>
</dbReference>
<dbReference type="SMART" id="SM00028">
    <property type="entry name" value="TPR"/>
    <property type="match status" value="2"/>
</dbReference>
<dbReference type="SUPFAM" id="SSF52540">
    <property type="entry name" value="P-loop containing nucleoside triphosphate hydrolases"/>
    <property type="match status" value="1"/>
</dbReference>
<dbReference type="InterPro" id="IPR019734">
    <property type="entry name" value="TPR_rpt"/>
</dbReference>
<dbReference type="SUPFAM" id="SSF48452">
    <property type="entry name" value="TPR-like"/>
    <property type="match status" value="2"/>
</dbReference>
<dbReference type="PANTHER" id="PTHR47691:SF3">
    <property type="entry name" value="HTH-TYPE TRANSCRIPTIONAL REGULATOR RV0890C-RELATED"/>
    <property type="match status" value="1"/>
</dbReference>